<name>A0A940SYP4_9ENTE</name>
<protein>
    <submittedName>
        <fullName evidence="1">Uncharacterized protein</fullName>
    </submittedName>
</protein>
<dbReference type="RefSeq" id="WP_209531408.1">
    <property type="nucleotide sequence ID" value="NZ_JAEEGA010000017.1"/>
</dbReference>
<reference evidence="1" key="1">
    <citation type="submission" date="2020-12" db="EMBL/GenBank/DDBJ databases">
        <title>Vagococcus allomyrinae sp. nov. and Enterococcus lavae sp. nov., isolated from the larvae of Allomyrina dichotoma.</title>
        <authorList>
            <person name="Lee S.D."/>
        </authorList>
    </citation>
    <scope>NUCLEOTIDE SEQUENCE</scope>
    <source>
        <strain evidence="1">BWB3-3</strain>
    </source>
</reference>
<evidence type="ECO:0000313" key="2">
    <source>
        <dbReference type="Proteomes" id="UP000674938"/>
    </source>
</evidence>
<dbReference type="Proteomes" id="UP000674938">
    <property type="component" value="Unassembled WGS sequence"/>
</dbReference>
<evidence type="ECO:0000313" key="1">
    <source>
        <dbReference type="EMBL" id="MBP1043603.1"/>
    </source>
</evidence>
<proteinExistence type="predicted"/>
<organism evidence="1 2">
    <name type="scientific">Vagococcus allomyrinae</name>
    <dbReference type="NCBI Taxonomy" id="2794353"/>
    <lineage>
        <taxon>Bacteria</taxon>
        <taxon>Bacillati</taxon>
        <taxon>Bacillota</taxon>
        <taxon>Bacilli</taxon>
        <taxon>Lactobacillales</taxon>
        <taxon>Enterococcaceae</taxon>
        <taxon>Vagococcus</taxon>
    </lineage>
</organism>
<sequence>MFSINYLIIYKEHFSTPKEETAFDSALSVICQQRIQLFPHTWLLTSSSFDSSDDLYFAIQQFDSVESRYLLVIEIKANYFGYLPQHQWQHINQALAN</sequence>
<keyword evidence="2" id="KW-1185">Reference proteome</keyword>
<gene>
    <name evidence="1" type="ORF">I6N95_21485</name>
</gene>
<comment type="caution">
    <text evidence="1">The sequence shown here is derived from an EMBL/GenBank/DDBJ whole genome shotgun (WGS) entry which is preliminary data.</text>
</comment>
<dbReference type="AlphaFoldDB" id="A0A940SYP4"/>
<accession>A0A940SYP4</accession>
<dbReference type="EMBL" id="JAEEGA010000017">
    <property type="protein sequence ID" value="MBP1043603.1"/>
    <property type="molecule type" value="Genomic_DNA"/>
</dbReference>